<dbReference type="Gene3D" id="3.20.20.70">
    <property type="entry name" value="Aldolase class I"/>
    <property type="match status" value="1"/>
</dbReference>
<organism evidence="7">
    <name type="scientific">marine metagenome</name>
    <dbReference type="NCBI Taxonomy" id="408172"/>
    <lineage>
        <taxon>unclassified sequences</taxon>
        <taxon>metagenomes</taxon>
        <taxon>ecological metagenomes</taxon>
    </lineage>
</organism>
<gene>
    <name evidence="7" type="ORF">METZ01_LOCUS288555</name>
</gene>
<reference evidence="7" key="1">
    <citation type="submission" date="2018-05" db="EMBL/GenBank/DDBJ databases">
        <authorList>
            <person name="Lanie J.A."/>
            <person name="Ng W.-L."/>
            <person name="Kazmierczak K.M."/>
            <person name="Andrzejewski T.M."/>
            <person name="Davidsen T.M."/>
            <person name="Wayne K.J."/>
            <person name="Tettelin H."/>
            <person name="Glass J.I."/>
            <person name="Rusch D."/>
            <person name="Podicherti R."/>
            <person name="Tsui H.-C.T."/>
            <person name="Winkler M.E."/>
        </authorList>
    </citation>
    <scope>NUCLEOTIDE SEQUENCE</scope>
</reference>
<keyword evidence="4" id="KW-0411">Iron-sulfur</keyword>
<dbReference type="SFLD" id="SFLDS00029">
    <property type="entry name" value="Radical_SAM"/>
    <property type="match status" value="1"/>
</dbReference>
<comment type="similarity">
    <text evidence="5">Belongs to the radical SAM superfamily. Anaerobic sulfatase-maturating enzyme family.</text>
</comment>
<dbReference type="Pfam" id="PF04055">
    <property type="entry name" value="Radical_SAM"/>
    <property type="match status" value="1"/>
</dbReference>
<name>A0A382LLD3_9ZZZZ</name>
<dbReference type="PANTHER" id="PTHR43273:SF3">
    <property type="entry name" value="ANAEROBIC SULFATASE-MATURATING ENZYME HOMOLOG ASLB-RELATED"/>
    <property type="match status" value="1"/>
</dbReference>
<dbReference type="CDD" id="cd01335">
    <property type="entry name" value="Radical_SAM"/>
    <property type="match status" value="1"/>
</dbReference>
<evidence type="ECO:0000313" key="7">
    <source>
        <dbReference type="EMBL" id="SVC35701.1"/>
    </source>
</evidence>
<dbReference type="NCBIfam" id="NF033640">
    <property type="entry name" value="N_Twi_rSAM"/>
    <property type="match status" value="1"/>
</dbReference>
<dbReference type="InterPro" id="IPR023867">
    <property type="entry name" value="Sulphatase_maturase_rSAM"/>
</dbReference>
<evidence type="ECO:0000256" key="3">
    <source>
        <dbReference type="ARBA" id="ARBA00023004"/>
    </source>
</evidence>
<dbReference type="GO" id="GO:0046872">
    <property type="term" value="F:metal ion binding"/>
    <property type="evidence" value="ECO:0007669"/>
    <property type="project" value="UniProtKB-KW"/>
</dbReference>
<evidence type="ECO:0000259" key="6">
    <source>
        <dbReference type="PROSITE" id="PS51918"/>
    </source>
</evidence>
<keyword evidence="3" id="KW-0408">Iron</keyword>
<sequence length="288" mass="33908">MTIGPIGNVRPCCMYINTDIIQRYNEHGWREKFDELYEESLTKWLPNCYECKAEEDRGRQSLRQRANEWFDGEEGIQYWDLKLHNTCNLTCVMCNPISSSKWQKLVTELPNEKWLDIVKEDAQKKTGWHKNILPLIMEQLYDTKYLKFTGGEPMLIPHVRKIIKRLYDDGISPAVDLSIITNGTIPIDKEMLKMLLTFKRTELLVSIDGIEDRFEYIRAGANWKEVETNLKEFNKIEKQNRNFSLCILYLPMSINAAQNESAAQWAKNLDIIFSKSVDIYKPEYLTYR</sequence>
<accession>A0A382LLD3</accession>
<dbReference type="InterPro" id="IPR007197">
    <property type="entry name" value="rSAM"/>
</dbReference>
<evidence type="ECO:0000256" key="2">
    <source>
        <dbReference type="ARBA" id="ARBA00022723"/>
    </source>
</evidence>
<dbReference type="InterPro" id="IPR058240">
    <property type="entry name" value="rSAM_sf"/>
</dbReference>
<evidence type="ECO:0000256" key="5">
    <source>
        <dbReference type="ARBA" id="ARBA00023601"/>
    </source>
</evidence>
<dbReference type="GO" id="GO:0016491">
    <property type="term" value="F:oxidoreductase activity"/>
    <property type="evidence" value="ECO:0007669"/>
    <property type="project" value="InterPro"/>
</dbReference>
<dbReference type="PROSITE" id="PS51918">
    <property type="entry name" value="RADICAL_SAM"/>
    <property type="match status" value="1"/>
</dbReference>
<dbReference type="AlphaFoldDB" id="A0A382LLD3"/>
<dbReference type="GO" id="GO:0051536">
    <property type="term" value="F:iron-sulfur cluster binding"/>
    <property type="evidence" value="ECO:0007669"/>
    <property type="project" value="UniProtKB-KW"/>
</dbReference>
<dbReference type="SFLD" id="SFLDG01067">
    <property type="entry name" value="SPASM/twitch_domain_containing"/>
    <property type="match status" value="1"/>
</dbReference>
<proteinExistence type="inferred from homology"/>
<feature type="domain" description="Radical SAM core" evidence="6">
    <location>
        <begin position="73"/>
        <end position="288"/>
    </location>
</feature>
<dbReference type="SUPFAM" id="SSF102114">
    <property type="entry name" value="Radical SAM enzymes"/>
    <property type="match status" value="1"/>
</dbReference>
<evidence type="ECO:0000256" key="4">
    <source>
        <dbReference type="ARBA" id="ARBA00023014"/>
    </source>
</evidence>
<dbReference type="EMBL" id="UINC01086856">
    <property type="protein sequence ID" value="SVC35701.1"/>
    <property type="molecule type" value="Genomic_DNA"/>
</dbReference>
<keyword evidence="2" id="KW-0479">Metal-binding</keyword>
<keyword evidence="1" id="KW-0949">S-adenosyl-L-methionine</keyword>
<dbReference type="InterPro" id="IPR013785">
    <property type="entry name" value="Aldolase_TIM"/>
</dbReference>
<feature type="non-terminal residue" evidence="7">
    <location>
        <position position="288"/>
    </location>
</feature>
<evidence type="ECO:0000256" key="1">
    <source>
        <dbReference type="ARBA" id="ARBA00022691"/>
    </source>
</evidence>
<protein>
    <recommendedName>
        <fullName evidence="6">Radical SAM core domain-containing protein</fullName>
    </recommendedName>
</protein>
<dbReference type="PANTHER" id="PTHR43273">
    <property type="entry name" value="ANAEROBIC SULFATASE-MATURATING ENZYME HOMOLOG ASLB-RELATED"/>
    <property type="match status" value="1"/>
</dbReference>